<gene>
    <name evidence="1" type="ORF">Uis1B_2139</name>
</gene>
<dbReference type="Proteomes" id="UP000235050">
    <property type="component" value="Unassembled WGS sequence"/>
</dbReference>
<organism evidence="1 2">
    <name type="scientific">Bifidobacterium margollesii</name>
    <dbReference type="NCBI Taxonomy" id="2020964"/>
    <lineage>
        <taxon>Bacteria</taxon>
        <taxon>Bacillati</taxon>
        <taxon>Actinomycetota</taxon>
        <taxon>Actinomycetes</taxon>
        <taxon>Bifidobacteriales</taxon>
        <taxon>Bifidobacteriaceae</taxon>
        <taxon>Bifidobacterium</taxon>
    </lineage>
</organism>
<dbReference type="EMBL" id="NMWU01000050">
    <property type="protein sequence ID" value="PLS30013.1"/>
    <property type="molecule type" value="Genomic_DNA"/>
</dbReference>
<sequence length="176" mass="19221">MPSLEESMPSPSDGGFSTLGYYYAFDADSAIDDDNLEAVICADEPSKAVPGVAVSVRVNDEVKASAGQRRVLATLATLVNQQLPHHRDPIVVARYAISICEEPPSEAVVLCTFTAKRERRGGSIVTQIRAGRNQAADDRLLAGGRRVIHYLTDFLDALEVAEVNRSPQQERPQQER</sequence>
<proteinExistence type="predicted"/>
<evidence type="ECO:0000313" key="1">
    <source>
        <dbReference type="EMBL" id="PLS30013.1"/>
    </source>
</evidence>
<keyword evidence="2" id="KW-1185">Reference proteome</keyword>
<name>A0A2N5J734_9BIFI</name>
<protein>
    <submittedName>
        <fullName evidence="1">Uncharacterized protein</fullName>
    </submittedName>
</protein>
<comment type="caution">
    <text evidence="1">The sequence shown here is derived from an EMBL/GenBank/DDBJ whole genome shotgun (WGS) entry which is preliminary data.</text>
</comment>
<accession>A0A2N5J734</accession>
<dbReference type="RefSeq" id="WP_101618284.1">
    <property type="nucleotide sequence ID" value="NZ_NMWU01000050.1"/>
</dbReference>
<dbReference type="AlphaFoldDB" id="A0A2N5J734"/>
<dbReference type="OrthoDB" id="3232005at2"/>
<reference evidence="1 2" key="1">
    <citation type="submission" date="2017-07" db="EMBL/GenBank/DDBJ databases">
        <title>Bifidobacterium novel species.</title>
        <authorList>
            <person name="Lugli G.A."/>
            <person name="Milani C."/>
            <person name="Duranti S."/>
            <person name="Mangifesta M."/>
        </authorList>
    </citation>
    <scope>NUCLEOTIDE SEQUENCE [LARGE SCALE GENOMIC DNA]</scope>
    <source>
        <strain evidence="2">Uis1B</strain>
    </source>
</reference>
<evidence type="ECO:0000313" key="2">
    <source>
        <dbReference type="Proteomes" id="UP000235050"/>
    </source>
</evidence>